<feature type="binding site" evidence="14">
    <location>
        <begin position="211"/>
        <end position="217"/>
    </location>
    <ligand>
        <name>S-adenosyl-L-methionine</name>
        <dbReference type="ChEBI" id="CHEBI:59789"/>
    </ligand>
</feature>
<dbReference type="InterPro" id="IPR049560">
    <property type="entry name" value="MeTrfase_RsmB-F_NOP2_cat"/>
</dbReference>
<evidence type="ECO:0000256" key="3">
    <source>
        <dbReference type="ARBA" id="ARBA00022603"/>
    </source>
</evidence>
<dbReference type="InParanoid" id="A0A6J0SZ63"/>
<comment type="similarity">
    <text evidence="14">Belongs to the class I-like SAM-binding methyltransferase superfamily. RsmB/NOP family.</text>
</comment>
<dbReference type="GO" id="GO:0003723">
    <property type="term" value="F:RNA binding"/>
    <property type="evidence" value="ECO:0007669"/>
    <property type="project" value="UniProtKB-UniRule"/>
</dbReference>
<keyword evidence="4 14" id="KW-0808">Transferase</keyword>
<keyword evidence="5 14" id="KW-0949">S-adenosyl-L-methionine</keyword>
<dbReference type="InterPro" id="IPR023267">
    <property type="entry name" value="RCMT"/>
</dbReference>
<evidence type="ECO:0000256" key="9">
    <source>
        <dbReference type="ARBA" id="ARBA00042050"/>
    </source>
</evidence>
<dbReference type="GO" id="GO:0031167">
    <property type="term" value="P:rRNA methylation"/>
    <property type="evidence" value="ECO:0007669"/>
    <property type="project" value="TreeGrafter"/>
</dbReference>
<proteinExistence type="inferred from homology"/>
<dbReference type="KEGG" id="pvt:110073787"/>
<evidence type="ECO:0000256" key="13">
    <source>
        <dbReference type="ARBA" id="ARBA00050049"/>
    </source>
</evidence>
<comment type="catalytic activity">
    <reaction evidence="10">
        <text>a cytidine in rRNA + S-adenosyl-L-methionine = a 5-methylcytidine in rRNA + S-adenosyl-L-homocysteine + H(+)</text>
        <dbReference type="Rhea" id="RHEA:61484"/>
        <dbReference type="Rhea" id="RHEA-COMP:15836"/>
        <dbReference type="Rhea" id="RHEA-COMP:15837"/>
        <dbReference type="ChEBI" id="CHEBI:15378"/>
        <dbReference type="ChEBI" id="CHEBI:57856"/>
        <dbReference type="ChEBI" id="CHEBI:59789"/>
        <dbReference type="ChEBI" id="CHEBI:74483"/>
        <dbReference type="ChEBI" id="CHEBI:82748"/>
    </reaction>
</comment>
<evidence type="ECO:0000256" key="10">
    <source>
        <dbReference type="ARBA" id="ARBA00049302"/>
    </source>
</evidence>
<dbReference type="GO" id="GO:0008173">
    <property type="term" value="F:RNA methyltransferase activity"/>
    <property type="evidence" value="ECO:0007669"/>
    <property type="project" value="InterPro"/>
</dbReference>
<evidence type="ECO:0000256" key="8">
    <source>
        <dbReference type="ARBA" id="ARBA00023128"/>
    </source>
</evidence>
<comment type="subcellular location">
    <subcellularLocation>
        <location evidence="1">Mitochondrion</location>
    </subcellularLocation>
</comment>
<dbReference type="GO" id="GO:0005762">
    <property type="term" value="C:mitochondrial large ribosomal subunit"/>
    <property type="evidence" value="ECO:0007669"/>
    <property type="project" value="TreeGrafter"/>
</dbReference>
<gene>
    <name evidence="17" type="primary">NSUN4</name>
</gene>
<feature type="domain" description="SAM-dependent MTase RsmB/NOP-type" evidence="15">
    <location>
        <begin position="103"/>
        <end position="411"/>
    </location>
</feature>
<dbReference type="PANTHER" id="PTHR22808">
    <property type="entry name" value="NCL1 YEAST -RELATED NOL1/NOP2/FMU SUN DOMAIN-CONTAINING"/>
    <property type="match status" value="1"/>
</dbReference>
<accession>A0A6J0SZ63</accession>
<dbReference type="PANTHER" id="PTHR22808:SF3">
    <property type="entry name" value="5-METHYLCYTOSINE RRNA METHYLTRANSFERASE NSUN4"/>
    <property type="match status" value="1"/>
</dbReference>
<dbReference type="AlphaFoldDB" id="A0A6J0SZ63"/>
<dbReference type="GeneID" id="110073787"/>
<evidence type="ECO:0000256" key="5">
    <source>
        <dbReference type="ARBA" id="ARBA00022691"/>
    </source>
</evidence>
<protein>
    <recommendedName>
        <fullName evidence="12">5-cytosine rRNA methyltransferase NSUN4</fullName>
    </recommendedName>
    <alternativeName>
        <fullName evidence="13">5-cytosine tRNA methyltransferase NSUN4</fullName>
    </alternativeName>
    <alternativeName>
        <fullName evidence="9">NOL1/NOP2/Sun domain family member 4</fullName>
    </alternativeName>
</protein>
<dbReference type="CDD" id="cd02440">
    <property type="entry name" value="AdoMet_MTases"/>
    <property type="match status" value="1"/>
</dbReference>
<sequence>MAATLHVGRGRRLLRQLLREQAPSLTRLFFTSAPCRRGHPQKKKWATTTPRIPATRMALQIFDMNYGTQFGSLWPSIRISLLSEQKYGALFNNFCDVKLVTQQLEDLNAIDFIWEAQNAVKDLDSMAEQGAREQVLSPETQTELCEPRDQPVSFISPNIKCYTFPRGDISLFPQAKPDILGILGYYLLNAASVLPVLALNVQPGDLVLDLCAAPGGKTLAILQTGCCRELAVNDISASRIDRLHRILHSYLPEQLINKVKITRKDGRNWRDLNDTCYDRVLVDVPCTNDRQSLKEEENSIFKYGRKEERKMLPMLQLQLLVAGILAAKPGGEVMYSTCTLSQLQNEYVVEGAVELLKVEHGITVQVADLSYFRRLFQSTFSFYQDCRLGELILPNLSANFGPMYFCKLQRLN</sequence>
<dbReference type="PROSITE" id="PS51686">
    <property type="entry name" value="SAM_MT_RSMB_NOP"/>
    <property type="match status" value="1"/>
</dbReference>
<keyword evidence="2" id="KW-0698">rRNA processing</keyword>
<evidence type="ECO:0000256" key="6">
    <source>
        <dbReference type="ARBA" id="ARBA00022884"/>
    </source>
</evidence>
<keyword evidence="8" id="KW-0496">Mitochondrion</keyword>
<feature type="binding site" evidence="14">
    <location>
        <position position="234"/>
    </location>
    <ligand>
        <name>S-adenosyl-L-methionine</name>
        <dbReference type="ChEBI" id="CHEBI:59789"/>
    </ligand>
</feature>
<comment type="catalytic activity">
    <reaction evidence="11">
        <text>a cytidine in mRNA + S-adenosyl-L-methionine = a 5-methylcytidine in mRNA + S-adenosyl-L-homocysteine + H(+)</text>
        <dbReference type="Rhea" id="RHEA:61464"/>
        <dbReference type="Rhea" id="RHEA-COMP:15145"/>
        <dbReference type="Rhea" id="RHEA-COMP:15826"/>
        <dbReference type="ChEBI" id="CHEBI:15378"/>
        <dbReference type="ChEBI" id="CHEBI:57856"/>
        <dbReference type="ChEBI" id="CHEBI:59789"/>
        <dbReference type="ChEBI" id="CHEBI:74483"/>
        <dbReference type="ChEBI" id="CHEBI:82748"/>
    </reaction>
</comment>
<evidence type="ECO:0000256" key="14">
    <source>
        <dbReference type="PROSITE-ProRule" id="PRU01023"/>
    </source>
</evidence>
<dbReference type="Gene3D" id="6.20.240.40">
    <property type="match status" value="1"/>
</dbReference>
<dbReference type="Proteomes" id="UP001652642">
    <property type="component" value="Chromosome 4"/>
</dbReference>
<dbReference type="Gene3D" id="3.40.50.150">
    <property type="entry name" value="Vaccinia Virus protein VP39"/>
    <property type="match status" value="1"/>
</dbReference>
<dbReference type="InterPro" id="IPR029063">
    <property type="entry name" value="SAM-dependent_MTases_sf"/>
</dbReference>
<evidence type="ECO:0000256" key="12">
    <source>
        <dbReference type="ARBA" id="ARBA00050027"/>
    </source>
</evidence>
<keyword evidence="6 14" id="KW-0694">RNA-binding</keyword>
<evidence type="ECO:0000313" key="16">
    <source>
        <dbReference type="Proteomes" id="UP001652642"/>
    </source>
</evidence>
<dbReference type="SUPFAM" id="SSF53335">
    <property type="entry name" value="S-adenosyl-L-methionine-dependent methyltransferases"/>
    <property type="match status" value="1"/>
</dbReference>
<evidence type="ECO:0000256" key="11">
    <source>
        <dbReference type="ARBA" id="ARBA00049906"/>
    </source>
</evidence>
<feature type="binding site" evidence="14">
    <location>
        <position position="283"/>
    </location>
    <ligand>
        <name>S-adenosyl-L-methionine</name>
        <dbReference type="ChEBI" id="CHEBI:59789"/>
    </ligand>
</feature>
<dbReference type="CTD" id="387338"/>
<reference evidence="17" key="1">
    <citation type="submission" date="2025-08" db="UniProtKB">
        <authorList>
            <consortium name="RefSeq"/>
        </authorList>
    </citation>
    <scope>IDENTIFICATION</scope>
</reference>
<keyword evidence="16" id="KW-1185">Reference proteome</keyword>
<dbReference type="PRINTS" id="PR02008">
    <property type="entry name" value="RCMTFAMILY"/>
</dbReference>
<keyword evidence="7" id="KW-0809">Transit peptide</keyword>
<evidence type="ECO:0000256" key="2">
    <source>
        <dbReference type="ARBA" id="ARBA00022552"/>
    </source>
</evidence>
<dbReference type="SMR" id="A0A6J0SZ63"/>
<evidence type="ECO:0000256" key="7">
    <source>
        <dbReference type="ARBA" id="ARBA00022946"/>
    </source>
</evidence>
<evidence type="ECO:0000259" key="15">
    <source>
        <dbReference type="PROSITE" id="PS51686"/>
    </source>
</evidence>
<feature type="binding site" evidence="14">
    <location>
        <position position="265"/>
    </location>
    <ligand>
        <name>S-adenosyl-L-methionine</name>
        <dbReference type="ChEBI" id="CHEBI:59789"/>
    </ligand>
</feature>
<dbReference type="OrthoDB" id="8020218at2759"/>
<evidence type="ECO:0000313" key="17">
    <source>
        <dbReference type="RefSeq" id="XP_020639029.2"/>
    </source>
</evidence>
<dbReference type="InterPro" id="IPR001678">
    <property type="entry name" value="MeTrfase_RsmB-F_NOP2_dom"/>
</dbReference>
<evidence type="ECO:0000256" key="4">
    <source>
        <dbReference type="ARBA" id="ARBA00022679"/>
    </source>
</evidence>
<dbReference type="RefSeq" id="XP_020639029.2">
    <property type="nucleotide sequence ID" value="XM_020783370.2"/>
</dbReference>
<dbReference type="Pfam" id="PF01189">
    <property type="entry name" value="Methyltr_RsmB-F"/>
    <property type="match status" value="1"/>
</dbReference>
<feature type="active site" description="Nucleophile" evidence="14">
    <location>
        <position position="338"/>
    </location>
</feature>
<organism evidence="16 17">
    <name type="scientific">Pogona vitticeps</name>
    <name type="common">central bearded dragon</name>
    <dbReference type="NCBI Taxonomy" id="103695"/>
    <lineage>
        <taxon>Eukaryota</taxon>
        <taxon>Metazoa</taxon>
        <taxon>Chordata</taxon>
        <taxon>Craniata</taxon>
        <taxon>Vertebrata</taxon>
        <taxon>Euteleostomi</taxon>
        <taxon>Lepidosauria</taxon>
        <taxon>Squamata</taxon>
        <taxon>Bifurcata</taxon>
        <taxon>Unidentata</taxon>
        <taxon>Episquamata</taxon>
        <taxon>Toxicofera</taxon>
        <taxon>Iguania</taxon>
        <taxon>Acrodonta</taxon>
        <taxon>Agamidae</taxon>
        <taxon>Amphibolurinae</taxon>
        <taxon>Pogona</taxon>
    </lineage>
</organism>
<keyword evidence="3 14" id="KW-0489">Methyltransferase</keyword>
<evidence type="ECO:0000256" key="1">
    <source>
        <dbReference type="ARBA" id="ARBA00004173"/>
    </source>
</evidence>
<name>A0A6J0SZ63_9SAUR</name>